<keyword evidence="4" id="KW-1185">Reference proteome</keyword>
<name>A0ABT9TT85_PAENI</name>
<dbReference type="Proteomes" id="UP001244563">
    <property type="component" value="Unassembled WGS sequence"/>
</dbReference>
<feature type="transmembrane region" description="Helical" evidence="2">
    <location>
        <begin position="89"/>
        <end position="106"/>
    </location>
</feature>
<feature type="compositionally biased region" description="Polar residues" evidence="1">
    <location>
        <begin position="1"/>
        <end position="21"/>
    </location>
</feature>
<sequence length="204" mass="21869">MSENTHSGTPETAGNNTNTPEPQYGVRLPEGTGPDVPAWHPEAQHIQAIYGQPISVTPREDVGRGALFALAALPIGVILWMAIWSLGWMSSLVTFAAAVMAAKFYVAGAGALSRKGVWIVVGVTVVTALSSFVGGVWLDVVQFLGREPLAMVMNSEPWALMADNLAYNPEFISGYMKDFLLALLFGALGCFFTLRQMFTATKAS</sequence>
<evidence type="ECO:0000313" key="4">
    <source>
        <dbReference type="Proteomes" id="UP001244563"/>
    </source>
</evidence>
<gene>
    <name evidence="3" type="ORF">J2T10_004576</name>
</gene>
<evidence type="ECO:0000313" key="3">
    <source>
        <dbReference type="EMBL" id="MDQ0104900.1"/>
    </source>
</evidence>
<evidence type="ECO:0000256" key="1">
    <source>
        <dbReference type="SAM" id="MobiDB-lite"/>
    </source>
</evidence>
<keyword evidence="2" id="KW-0812">Transmembrane</keyword>
<feature type="transmembrane region" description="Helical" evidence="2">
    <location>
        <begin position="118"/>
        <end position="138"/>
    </location>
</feature>
<dbReference type="EMBL" id="JAUSSW010000027">
    <property type="protein sequence ID" value="MDQ0104900.1"/>
    <property type="molecule type" value="Genomic_DNA"/>
</dbReference>
<organism evidence="3 4">
    <name type="scientific">Paenarthrobacter nicotinovorans</name>
    <name type="common">Arthrobacter nicotinovorans</name>
    <dbReference type="NCBI Taxonomy" id="29320"/>
    <lineage>
        <taxon>Bacteria</taxon>
        <taxon>Bacillati</taxon>
        <taxon>Actinomycetota</taxon>
        <taxon>Actinomycetes</taxon>
        <taxon>Micrococcales</taxon>
        <taxon>Micrococcaceae</taxon>
        <taxon>Paenarthrobacter</taxon>
    </lineage>
</organism>
<keyword evidence="2" id="KW-0472">Membrane</keyword>
<comment type="caution">
    <text evidence="3">The sequence shown here is derived from an EMBL/GenBank/DDBJ whole genome shotgun (WGS) entry which is preliminary data.</text>
</comment>
<keyword evidence="2" id="KW-1133">Transmembrane helix</keyword>
<dbReference type="RefSeq" id="WP_064723814.1">
    <property type="nucleotide sequence ID" value="NZ_BDDW01000029.1"/>
</dbReference>
<evidence type="ECO:0000256" key="2">
    <source>
        <dbReference type="SAM" id="Phobius"/>
    </source>
</evidence>
<proteinExistence type="predicted"/>
<protein>
    <submittedName>
        <fullName evidence="3">Uncharacterized protein</fullName>
    </submittedName>
</protein>
<feature type="transmembrane region" description="Helical" evidence="2">
    <location>
        <begin position="179"/>
        <end position="198"/>
    </location>
</feature>
<feature type="transmembrane region" description="Helical" evidence="2">
    <location>
        <begin position="65"/>
        <end position="83"/>
    </location>
</feature>
<feature type="region of interest" description="Disordered" evidence="1">
    <location>
        <begin position="1"/>
        <end position="32"/>
    </location>
</feature>
<accession>A0ABT9TT85</accession>
<reference evidence="3 4" key="1">
    <citation type="submission" date="2023-07" db="EMBL/GenBank/DDBJ databases">
        <title>Sorghum-associated microbial communities from plants grown in Nebraska, USA.</title>
        <authorList>
            <person name="Schachtman D."/>
        </authorList>
    </citation>
    <scope>NUCLEOTIDE SEQUENCE [LARGE SCALE GENOMIC DNA]</scope>
    <source>
        <strain evidence="3 4">CC523</strain>
    </source>
</reference>